<dbReference type="Proteomes" id="UP000327118">
    <property type="component" value="Unassembled WGS sequence"/>
</dbReference>
<reference evidence="2" key="1">
    <citation type="submission" date="2019-04" db="EMBL/GenBank/DDBJ databases">
        <title>Friends and foes A comparative genomics studyof 23 Aspergillus species from section Flavi.</title>
        <authorList>
            <consortium name="DOE Joint Genome Institute"/>
            <person name="Kjaerbolling I."/>
            <person name="Vesth T."/>
            <person name="Frisvad J.C."/>
            <person name="Nybo J.L."/>
            <person name="Theobald S."/>
            <person name="Kildgaard S."/>
            <person name="Isbrandt T."/>
            <person name="Kuo A."/>
            <person name="Sato A."/>
            <person name="Lyhne E.K."/>
            <person name="Kogle M.E."/>
            <person name="Wiebenga A."/>
            <person name="Kun R.S."/>
            <person name="Lubbers R.J."/>
            <person name="Makela M.R."/>
            <person name="Barry K."/>
            <person name="Chovatia M."/>
            <person name="Clum A."/>
            <person name="Daum C."/>
            <person name="Haridas S."/>
            <person name="He G."/>
            <person name="LaButti K."/>
            <person name="Lipzen A."/>
            <person name="Mondo S."/>
            <person name="Riley R."/>
            <person name="Salamov A."/>
            <person name="Simmons B.A."/>
            <person name="Magnuson J.K."/>
            <person name="Henrissat B."/>
            <person name="Mortensen U.H."/>
            <person name="Larsen T.O."/>
            <person name="Devries R.P."/>
            <person name="Grigoriev I.V."/>
            <person name="Machida M."/>
            <person name="Baker S.E."/>
            <person name="Andersen M.R."/>
        </authorList>
    </citation>
    <scope>NUCLEOTIDE SEQUENCE [LARGE SCALE GENOMIC DNA]</scope>
    <source>
        <strain evidence="2">CBS 553.77</strain>
    </source>
</reference>
<name>A0A5N6ZIJ5_9EURO</name>
<evidence type="ECO:0000313" key="2">
    <source>
        <dbReference type="Proteomes" id="UP000327118"/>
    </source>
</evidence>
<organism evidence="1 2">
    <name type="scientific">Aspergillus coremiiformis</name>
    <dbReference type="NCBI Taxonomy" id="138285"/>
    <lineage>
        <taxon>Eukaryota</taxon>
        <taxon>Fungi</taxon>
        <taxon>Dikarya</taxon>
        <taxon>Ascomycota</taxon>
        <taxon>Pezizomycotina</taxon>
        <taxon>Eurotiomycetes</taxon>
        <taxon>Eurotiomycetidae</taxon>
        <taxon>Eurotiales</taxon>
        <taxon>Aspergillaceae</taxon>
        <taxon>Aspergillus</taxon>
        <taxon>Aspergillus subgen. Circumdati</taxon>
    </lineage>
</organism>
<dbReference type="EMBL" id="ML739035">
    <property type="protein sequence ID" value="KAE8356766.1"/>
    <property type="molecule type" value="Genomic_DNA"/>
</dbReference>
<sequence>MTTTDLLYPWRPPWIVLGFGNRDPPSPGPGSNERLTSLTGLPYFLYSWLGSYYNGTTTFNLQPLVDNRGGTVCPALQNRTISFKSESILAVTATSNDDGGHNPVRVALRSALTDFDFVYSSVKGEETKSLRWEFQSLQYIFHNPLLQPAGYRYAIYRPYFNLSLTNDSPPYHITGSSNYIGYGAKDITMKMRSCQDAAETSWNFHFLNSTPSNPANIPITDPTVNMIFDSQSASFSYNGWFSLSDHTSIFYGKASIEFQGKIDPLHSDILNTGLSEAGRRVGKGTTVNGSGSGCSGFDGVLDAVLAWF</sequence>
<accession>A0A5N6ZIJ5</accession>
<evidence type="ECO:0000313" key="1">
    <source>
        <dbReference type="EMBL" id="KAE8356766.1"/>
    </source>
</evidence>
<dbReference type="AlphaFoldDB" id="A0A5N6ZIJ5"/>
<proteinExistence type="predicted"/>
<keyword evidence="2" id="KW-1185">Reference proteome</keyword>
<gene>
    <name evidence="1" type="ORF">BDV28DRAFT_144889</name>
</gene>
<protein>
    <submittedName>
        <fullName evidence="1">Uncharacterized protein</fullName>
    </submittedName>
</protein>
<dbReference type="OrthoDB" id="5054768at2759"/>